<evidence type="ECO:0000256" key="1">
    <source>
        <dbReference type="ARBA" id="ARBA00004651"/>
    </source>
</evidence>
<dbReference type="RefSeq" id="WP_368652840.1">
    <property type="nucleotide sequence ID" value="NZ_CP162599.1"/>
</dbReference>
<dbReference type="AlphaFoldDB" id="A0AB39HN62"/>
<keyword evidence="4" id="KW-1003">Cell membrane</keyword>
<dbReference type="InterPro" id="IPR011701">
    <property type="entry name" value="MFS"/>
</dbReference>
<evidence type="ECO:0000256" key="8">
    <source>
        <dbReference type="ARBA" id="ARBA00023136"/>
    </source>
</evidence>
<comment type="similarity">
    <text evidence="2">Belongs to the major facilitator superfamily. Metabolite:H+ Symporter (MHS) family (TC 2.A.1.6) family.</text>
</comment>
<feature type="transmembrane region" description="Helical" evidence="11">
    <location>
        <begin position="91"/>
        <end position="109"/>
    </location>
</feature>
<reference evidence="13" key="1">
    <citation type="submission" date="2024-07" db="EMBL/GenBank/DDBJ databases">
        <title>Halotolerant mesophilic bacterium Ornithinibacillus sp. 4-3, sp. nov., isolated from soil.</title>
        <authorList>
            <person name="Sidarenka A.V."/>
            <person name="Guliayeva D.E."/>
            <person name="Leanovich S.I."/>
            <person name="Hileuskaya K.S."/>
            <person name="Akhremchuk A.E."/>
            <person name="Sikolenko M.A."/>
            <person name="Valentovich L.N."/>
        </authorList>
    </citation>
    <scope>NUCLEOTIDE SEQUENCE</scope>
    <source>
        <strain evidence="13">4-3</strain>
    </source>
</reference>
<feature type="transmembrane region" description="Helical" evidence="11">
    <location>
        <begin position="401"/>
        <end position="422"/>
    </location>
</feature>
<evidence type="ECO:0000256" key="2">
    <source>
        <dbReference type="ARBA" id="ARBA00008240"/>
    </source>
</evidence>
<name>A0AB39HN62_9BACI</name>
<evidence type="ECO:0000256" key="10">
    <source>
        <dbReference type="ARBA" id="ARBA00039918"/>
    </source>
</evidence>
<dbReference type="FunFam" id="1.20.1250.20:FF:000001">
    <property type="entry name" value="Dicarboxylate MFS transporter"/>
    <property type="match status" value="1"/>
</dbReference>
<keyword evidence="8 11" id="KW-0472">Membrane</keyword>
<feature type="transmembrane region" description="Helical" evidence="11">
    <location>
        <begin position="310"/>
        <end position="328"/>
    </location>
</feature>
<accession>A0AB39HN62</accession>
<dbReference type="GO" id="GO:0015293">
    <property type="term" value="F:symporter activity"/>
    <property type="evidence" value="ECO:0007669"/>
    <property type="project" value="UniProtKB-KW"/>
</dbReference>
<dbReference type="Gene3D" id="1.20.1250.20">
    <property type="entry name" value="MFS general substrate transporter like domains"/>
    <property type="match status" value="2"/>
</dbReference>
<dbReference type="InterPro" id="IPR020846">
    <property type="entry name" value="MFS_dom"/>
</dbReference>
<sequence>MSQTGSVRVVSEKEKRKALFASFIGSAIEWYDFFIYGTAVALVFNEIFFPSFDPFVGLLLSYVTFSVTFFIRPLGGAVFGHIGDKVGRKTSLVLTLVLMGGATFLIGILPDYNTIGIVAPILLLLFRCVQGIGIGGEWSGAMLLAVEYSEDKKRGFFGSIPQLGVPVGLVLGTITFSLLTMLPEASFLAWGWRIPFILSAVLVLIALWIRSTLDETPIFQEAREQGTIKKAPILETLRNHWKMVLVGVALVAGTTCPFYIFSNFSIAYSTNYLGIDRSFILNAITIATIITMFTIPLFGKISDRIGRKTIYLSCLLSILVFAVPYFYFMSLASGTAIVIATIVGFILWSVGWSIQGTMYAEMFSTDVRYTGMTLGYQLGAAIAGGSAPIIALLLLDKYETWVPLSLIIIIATVLSLVALYYFRVSKDMQTEG</sequence>
<dbReference type="InterPro" id="IPR005829">
    <property type="entry name" value="Sugar_transporter_CS"/>
</dbReference>
<keyword evidence="5 11" id="KW-0812">Transmembrane</keyword>
<evidence type="ECO:0000256" key="7">
    <source>
        <dbReference type="ARBA" id="ARBA00022989"/>
    </source>
</evidence>
<evidence type="ECO:0000256" key="9">
    <source>
        <dbReference type="ARBA" id="ARBA00037295"/>
    </source>
</evidence>
<feature type="transmembrane region" description="Helical" evidence="11">
    <location>
        <begin position="279"/>
        <end position="298"/>
    </location>
</feature>
<dbReference type="Pfam" id="PF07690">
    <property type="entry name" value="MFS_1"/>
    <property type="match status" value="1"/>
</dbReference>
<feature type="transmembrane region" description="Helical" evidence="11">
    <location>
        <begin position="20"/>
        <end position="44"/>
    </location>
</feature>
<feature type="transmembrane region" description="Helical" evidence="11">
    <location>
        <begin position="334"/>
        <end position="354"/>
    </location>
</feature>
<feature type="transmembrane region" description="Helical" evidence="11">
    <location>
        <begin position="56"/>
        <end position="79"/>
    </location>
</feature>
<gene>
    <name evidence="13" type="ORF">AB4Y30_14025</name>
</gene>
<comment type="function">
    <text evidence="9">May be a proton symporter involved in the uptake of osmolytes such as proline and glycine betaine.</text>
</comment>
<evidence type="ECO:0000259" key="12">
    <source>
        <dbReference type="PROSITE" id="PS50850"/>
    </source>
</evidence>
<dbReference type="PANTHER" id="PTHR43045:SF1">
    <property type="entry name" value="SHIKIMATE TRANSPORTER"/>
    <property type="match status" value="1"/>
</dbReference>
<dbReference type="PROSITE" id="PS50850">
    <property type="entry name" value="MFS"/>
    <property type="match status" value="1"/>
</dbReference>
<dbReference type="InterPro" id="IPR036259">
    <property type="entry name" value="MFS_trans_sf"/>
</dbReference>
<keyword evidence="3" id="KW-0813">Transport</keyword>
<feature type="transmembrane region" description="Helical" evidence="11">
    <location>
        <begin position="374"/>
        <end position="395"/>
    </location>
</feature>
<feature type="domain" description="Major facilitator superfamily (MFS) profile" evidence="12">
    <location>
        <begin position="18"/>
        <end position="429"/>
    </location>
</feature>
<evidence type="ECO:0000256" key="3">
    <source>
        <dbReference type="ARBA" id="ARBA00022448"/>
    </source>
</evidence>
<proteinExistence type="inferred from homology"/>
<dbReference type="EMBL" id="CP162599">
    <property type="protein sequence ID" value="XDK32119.1"/>
    <property type="molecule type" value="Genomic_DNA"/>
</dbReference>
<evidence type="ECO:0000256" key="6">
    <source>
        <dbReference type="ARBA" id="ARBA00022847"/>
    </source>
</evidence>
<evidence type="ECO:0000256" key="11">
    <source>
        <dbReference type="SAM" id="Phobius"/>
    </source>
</evidence>
<organism evidence="13">
    <name type="scientific">Ornithinibacillus sp. 4-3</name>
    <dbReference type="NCBI Taxonomy" id="3231488"/>
    <lineage>
        <taxon>Bacteria</taxon>
        <taxon>Bacillati</taxon>
        <taxon>Bacillota</taxon>
        <taxon>Bacilli</taxon>
        <taxon>Bacillales</taxon>
        <taxon>Bacillaceae</taxon>
        <taxon>Ornithinibacillus</taxon>
    </lineage>
</organism>
<comment type="subcellular location">
    <subcellularLocation>
        <location evidence="1">Cell membrane</location>
        <topology evidence="1">Multi-pass membrane protein</topology>
    </subcellularLocation>
</comment>
<protein>
    <recommendedName>
        <fullName evidence="10">Putative proline/betaine transporter</fullName>
    </recommendedName>
</protein>
<dbReference type="PANTHER" id="PTHR43045">
    <property type="entry name" value="SHIKIMATE TRANSPORTER"/>
    <property type="match status" value="1"/>
</dbReference>
<dbReference type="CDD" id="cd17369">
    <property type="entry name" value="MFS_ShiA_like"/>
    <property type="match status" value="1"/>
</dbReference>
<feature type="transmembrane region" description="Helical" evidence="11">
    <location>
        <begin position="156"/>
        <end position="178"/>
    </location>
</feature>
<keyword evidence="7 11" id="KW-1133">Transmembrane helix</keyword>
<keyword evidence="6" id="KW-0769">Symport</keyword>
<dbReference type="SUPFAM" id="SSF103473">
    <property type="entry name" value="MFS general substrate transporter"/>
    <property type="match status" value="1"/>
</dbReference>
<feature type="transmembrane region" description="Helical" evidence="11">
    <location>
        <begin position="115"/>
        <end position="135"/>
    </location>
</feature>
<dbReference type="GO" id="GO:0005886">
    <property type="term" value="C:plasma membrane"/>
    <property type="evidence" value="ECO:0007669"/>
    <property type="project" value="UniProtKB-SubCell"/>
</dbReference>
<feature type="transmembrane region" description="Helical" evidence="11">
    <location>
        <begin position="244"/>
        <end position="267"/>
    </location>
</feature>
<dbReference type="PROSITE" id="PS00217">
    <property type="entry name" value="SUGAR_TRANSPORT_2"/>
    <property type="match status" value="1"/>
</dbReference>
<evidence type="ECO:0000313" key="13">
    <source>
        <dbReference type="EMBL" id="XDK32119.1"/>
    </source>
</evidence>
<evidence type="ECO:0000256" key="4">
    <source>
        <dbReference type="ARBA" id="ARBA00022475"/>
    </source>
</evidence>
<feature type="transmembrane region" description="Helical" evidence="11">
    <location>
        <begin position="190"/>
        <end position="209"/>
    </location>
</feature>
<evidence type="ECO:0000256" key="5">
    <source>
        <dbReference type="ARBA" id="ARBA00022692"/>
    </source>
</evidence>